<dbReference type="OrthoDB" id="5598852at2759"/>
<evidence type="ECO:0000313" key="2">
    <source>
        <dbReference type="EMBL" id="OAQ95666.1"/>
    </source>
</evidence>
<dbReference type="Pfam" id="PF01636">
    <property type="entry name" value="APH"/>
    <property type="match status" value="1"/>
</dbReference>
<evidence type="ECO:0000313" key="3">
    <source>
        <dbReference type="Proteomes" id="UP000243081"/>
    </source>
</evidence>
<dbReference type="AlphaFoldDB" id="A0A179HYQ3"/>
<comment type="caution">
    <text evidence="2">The sequence shown here is derived from an EMBL/GenBank/DDBJ whole genome shotgun (WGS) entry which is preliminary data.</text>
</comment>
<protein>
    <recommendedName>
        <fullName evidence="1">Aminoglycoside phosphotransferase domain-containing protein</fullName>
    </recommendedName>
</protein>
<dbReference type="EMBL" id="LUKN01004702">
    <property type="protein sequence ID" value="OAQ95666.1"/>
    <property type="molecule type" value="Genomic_DNA"/>
</dbReference>
<dbReference type="Proteomes" id="UP000243081">
    <property type="component" value="Unassembled WGS sequence"/>
</dbReference>
<dbReference type="Gene3D" id="3.90.1200.10">
    <property type="match status" value="1"/>
</dbReference>
<gene>
    <name evidence="2" type="ORF">LLEC1_06488</name>
</gene>
<accession>A0A179HYQ3</accession>
<sequence>MAEYAVDDEILAFFEKTTATRSQCERRARQLTGSDKIEPVSIQGDCSYTMYAGDHLEFVVQCRLRSLALKASMTDLATTIHGSLAPVVSLHGELGHRQEQGDGKEPLLVYLMTSMPGITQLNFVLSRTVKQSSPDLFPLRQIFFADVASFFAQSWLAPQNASSEYRDTLRAGYLGDLQALHKGLPERFKPAVDTCLRALDSIMALPMVLLHKDFGSCNLLVDKDLCHLTGVIDWAEALIGPFGTNLHSVQAFAGSMHLRNGWSTFPDYHPLEQRFWATLSAEVGGLSEEMVTTIKEARLLGLLLSHGFTSRLANEGAPVPLKDDEHGRYHMMFLDGYLVNLSTKRADSL</sequence>
<reference evidence="2 3" key="1">
    <citation type="submission" date="2016-03" db="EMBL/GenBank/DDBJ databases">
        <title>Fine-scale spatial genetic structure of a fungal parasite of coffee scale insects.</title>
        <authorList>
            <person name="Jackson D."/>
            <person name="Zemenick K.A."/>
            <person name="Malloure B."/>
            <person name="Quandt C.A."/>
            <person name="James T.Y."/>
        </authorList>
    </citation>
    <scope>NUCLEOTIDE SEQUENCE [LARGE SCALE GENOMIC DNA]</scope>
    <source>
        <strain evidence="2 3">UM487</strain>
    </source>
</reference>
<keyword evidence="3" id="KW-1185">Reference proteome</keyword>
<dbReference type="SUPFAM" id="SSF56112">
    <property type="entry name" value="Protein kinase-like (PK-like)"/>
    <property type="match status" value="1"/>
</dbReference>
<feature type="domain" description="Aminoglycoside phosphotransferase" evidence="1">
    <location>
        <begin position="68"/>
        <end position="246"/>
    </location>
</feature>
<dbReference type="InterPro" id="IPR011009">
    <property type="entry name" value="Kinase-like_dom_sf"/>
</dbReference>
<dbReference type="OMA" id="KFFALSW"/>
<organism evidence="2 3">
    <name type="scientific">Cordyceps confragosa</name>
    <name type="common">Lecanicillium lecanii</name>
    <dbReference type="NCBI Taxonomy" id="2714763"/>
    <lineage>
        <taxon>Eukaryota</taxon>
        <taxon>Fungi</taxon>
        <taxon>Dikarya</taxon>
        <taxon>Ascomycota</taxon>
        <taxon>Pezizomycotina</taxon>
        <taxon>Sordariomycetes</taxon>
        <taxon>Hypocreomycetidae</taxon>
        <taxon>Hypocreales</taxon>
        <taxon>Cordycipitaceae</taxon>
        <taxon>Akanthomyces</taxon>
    </lineage>
</organism>
<dbReference type="InterPro" id="IPR002575">
    <property type="entry name" value="Aminoglycoside_PTrfase"/>
</dbReference>
<proteinExistence type="predicted"/>
<name>A0A179HYQ3_CORDF</name>
<evidence type="ECO:0000259" key="1">
    <source>
        <dbReference type="Pfam" id="PF01636"/>
    </source>
</evidence>